<dbReference type="PANTHER" id="PTHR46455">
    <property type="entry name" value="SET AND MYND DOMAIN CONTAINING, ARTHROPOD-SPECIFIC, MEMBER 4, ISOFORM A"/>
    <property type="match status" value="1"/>
</dbReference>
<dbReference type="OrthoDB" id="265717at2759"/>
<dbReference type="InterPro" id="IPR046341">
    <property type="entry name" value="SET_dom_sf"/>
</dbReference>
<evidence type="ECO:0000313" key="2">
    <source>
        <dbReference type="RefSeq" id="XP_008480211.1"/>
    </source>
</evidence>
<dbReference type="Proteomes" id="UP000079169">
    <property type="component" value="Unplaced"/>
</dbReference>
<accession>A0A1S3DFY8</accession>
<dbReference type="Gene3D" id="2.170.270.10">
    <property type="entry name" value="SET domain"/>
    <property type="match status" value="1"/>
</dbReference>
<dbReference type="RefSeq" id="XP_008480211.1">
    <property type="nucleotide sequence ID" value="XM_008481989.3"/>
</dbReference>
<keyword evidence="1" id="KW-1185">Reference proteome</keyword>
<gene>
    <name evidence="2" type="primary">LOC103516993</name>
</gene>
<evidence type="ECO:0000313" key="1">
    <source>
        <dbReference type="Proteomes" id="UP000079169"/>
    </source>
</evidence>
<dbReference type="InterPro" id="IPR053010">
    <property type="entry name" value="SET_SmydA-8"/>
</dbReference>
<dbReference type="AlphaFoldDB" id="A0A1S3DFY8"/>
<protein>
    <submittedName>
        <fullName evidence="2">Uncharacterized protein LOC103516993</fullName>
    </submittedName>
</protein>
<dbReference type="GeneID" id="103516993"/>
<name>A0A1S3DFY8_DIACI</name>
<sequence length="161" mass="18724">MECELLSRNSSSNHSLHYDYEPITPLRCLTLKQTHPPNWEILCSMEDHNDIRRTLPNIWDGNQTNIVNIIRNKWNIVDYTELEIHTVCGILETNAFDVSHNGSKARALYSSSFLFSHNCVPNTTHTNDHNYHFKIRTSVPVPRNQTLTLTYTYIIEVIIVQ</sequence>
<dbReference type="PANTHER" id="PTHR46455:SF5">
    <property type="entry name" value="SET AND MYND DOMAIN CONTAINING, ARTHROPOD-SPECIFIC, MEMBER 4, ISOFORM A"/>
    <property type="match status" value="1"/>
</dbReference>
<dbReference type="PaxDb" id="121845-A0A1S3DFY8"/>
<dbReference type="SUPFAM" id="SSF82199">
    <property type="entry name" value="SET domain"/>
    <property type="match status" value="1"/>
</dbReference>
<proteinExistence type="predicted"/>
<reference evidence="2" key="1">
    <citation type="submission" date="2025-08" db="UniProtKB">
        <authorList>
            <consortium name="RefSeq"/>
        </authorList>
    </citation>
    <scope>IDENTIFICATION</scope>
</reference>
<dbReference type="KEGG" id="dci:103516993"/>
<dbReference type="STRING" id="121845.A0A1S3DFY8"/>
<organism evidence="1 2">
    <name type="scientific">Diaphorina citri</name>
    <name type="common">Asian citrus psyllid</name>
    <dbReference type="NCBI Taxonomy" id="121845"/>
    <lineage>
        <taxon>Eukaryota</taxon>
        <taxon>Metazoa</taxon>
        <taxon>Ecdysozoa</taxon>
        <taxon>Arthropoda</taxon>
        <taxon>Hexapoda</taxon>
        <taxon>Insecta</taxon>
        <taxon>Pterygota</taxon>
        <taxon>Neoptera</taxon>
        <taxon>Paraneoptera</taxon>
        <taxon>Hemiptera</taxon>
        <taxon>Sternorrhyncha</taxon>
        <taxon>Psylloidea</taxon>
        <taxon>Psyllidae</taxon>
        <taxon>Diaphorininae</taxon>
        <taxon>Diaphorina</taxon>
    </lineage>
</organism>